<evidence type="ECO:0000313" key="1">
    <source>
        <dbReference type="EMBL" id="AMP10733.1"/>
    </source>
</evidence>
<dbReference type="PATRIC" id="fig|279058.17.peg.3285"/>
<keyword evidence="2" id="KW-1185">Reference proteome</keyword>
<dbReference type="AlphaFoldDB" id="A0A127PSP3"/>
<proteinExistence type="predicted"/>
<dbReference type="Proteomes" id="UP000071778">
    <property type="component" value="Chromosome"/>
</dbReference>
<organism evidence="1 2">
    <name type="scientific">Collimonas arenae</name>
    <dbReference type="NCBI Taxonomy" id="279058"/>
    <lineage>
        <taxon>Bacteria</taxon>
        <taxon>Pseudomonadati</taxon>
        <taxon>Pseudomonadota</taxon>
        <taxon>Betaproteobacteria</taxon>
        <taxon>Burkholderiales</taxon>
        <taxon>Oxalobacteraceae</taxon>
        <taxon>Collimonas</taxon>
    </lineage>
</organism>
<evidence type="ECO:0000313" key="2">
    <source>
        <dbReference type="Proteomes" id="UP000071778"/>
    </source>
</evidence>
<dbReference type="EMBL" id="CP013235">
    <property type="protein sequence ID" value="AMP10733.1"/>
    <property type="molecule type" value="Genomic_DNA"/>
</dbReference>
<gene>
    <name evidence="1" type="ORF">CAter282_3016</name>
</gene>
<sequence>MARLSVAMALGLPQSLTTAHLQVVCSFQFSPCVIFDIVVGQQDE</sequence>
<reference evidence="1 2" key="1">
    <citation type="submission" date="2015-11" db="EMBL/GenBank/DDBJ databases">
        <title>Exploring the genomic traits of fungus-feeding bacterial genus Collimonas.</title>
        <authorList>
            <person name="Song C."/>
            <person name="Schmidt R."/>
            <person name="de Jager V."/>
            <person name="Krzyzanowska D."/>
            <person name="Jongedijk E."/>
            <person name="Cankar K."/>
            <person name="Beekwilder J."/>
            <person name="van Veen A."/>
            <person name="de Boer W."/>
            <person name="van Veen J.A."/>
            <person name="Garbeva P."/>
        </authorList>
    </citation>
    <scope>NUCLEOTIDE SEQUENCE [LARGE SCALE GENOMIC DNA]</scope>
    <source>
        <strain evidence="1 2">Ter282</strain>
    </source>
</reference>
<accession>A0A127PSP3</accession>
<protein>
    <submittedName>
        <fullName evidence="1">Uncharacterized protein</fullName>
    </submittedName>
</protein>
<name>A0A127PSP3_9BURK</name>